<dbReference type="HOGENOM" id="CLU_3056633_0_0_1"/>
<evidence type="ECO:0000313" key="2">
    <source>
        <dbReference type="EnsemblPlants" id="OB11G14500.1"/>
    </source>
</evidence>
<name>J3N6L4_ORYBR</name>
<keyword evidence="1" id="KW-0812">Transmembrane</keyword>
<dbReference type="AlphaFoldDB" id="J3N6L4"/>
<reference evidence="2" key="2">
    <citation type="submission" date="2013-04" db="UniProtKB">
        <authorList>
            <consortium name="EnsemblPlants"/>
        </authorList>
    </citation>
    <scope>IDENTIFICATION</scope>
</reference>
<feature type="transmembrane region" description="Helical" evidence="1">
    <location>
        <begin position="34"/>
        <end position="53"/>
    </location>
</feature>
<reference evidence="2" key="1">
    <citation type="journal article" date="2013" name="Nat. Commun.">
        <title>Whole-genome sequencing of Oryza brachyantha reveals mechanisms underlying Oryza genome evolution.</title>
        <authorList>
            <person name="Chen J."/>
            <person name="Huang Q."/>
            <person name="Gao D."/>
            <person name="Wang J."/>
            <person name="Lang Y."/>
            <person name="Liu T."/>
            <person name="Li B."/>
            <person name="Bai Z."/>
            <person name="Luis Goicoechea J."/>
            <person name="Liang C."/>
            <person name="Chen C."/>
            <person name="Zhang W."/>
            <person name="Sun S."/>
            <person name="Liao Y."/>
            <person name="Zhang X."/>
            <person name="Yang L."/>
            <person name="Song C."/>
            <person name="Wang M."/>
            <person name="Shi J."/>
            <person name="Liu G."/>
            <person name="Liu J."/>
            <person name="Zhou H."/>
            <person name="Zhou W."/>
            <person name="Yu Q."/>
            <person name="An N."/>
            <person name="Chen Y."/>
            <person name="Cai Q."/>
            <person name="Wang B."/>
            <person name="Liu B."/>
            <person name="Min J."/>
            <person name="Huang Y."/>
            <person name="Wu H."/>
            <person name="Li Z."/>
            <person name="Zhang Y."/>
            <person name="Yin Y."/>
            <person name="Song W."/>
            <person name="Jiang J."/>
            <person name="Jackson S.A."/>
            <person name="Wing R.A."/>
            <person name="Wang J."/>
            <person name="Chen M."/>
        </authorList>
    </citation>
    <scope>NUCLEOTIDE SEQUENCE [LARGE SCALE GENOMIC DNA]</scope>
    <source>
        <strain evidence="2">cv. IRGC 101232</strain>
    </source>
</reference>
<organism evidence="2">
    <name type="scientific">Oryza brachyantha</name>
    <name type="common">malo sina</name>
    <dbReference type="NCBI Taxonomy" id="4533"/>
    <lineage>
        <taxon>Eukaryota</taxon>
        <taxon>Viridiplantae</taxon>
        <taxon>Streptophyta</taxon>
        <taxon>Embryophyta</taxon>
        <taxon>Tracheophyta</taxon>
        <taxon>Spermatophyta</taxon>
        <taxon>Magnoliopsida</taxon>
        <taxon>Liliopsida</taxon>
        <taxon>Poales</taxon>
        <taxon>Poaceae</taxon>
        <taxon>BOP clade</taxon>
        <taxon>Oryzoideae</taxon>
        <taxon>Oryzeae</taxon>
        <taxon>Oryzinae</taxon>
        <taxon>Oryza</taxon>
    </lineage>
</organism>
<accession>J3N6L4</accession>
<protein>
    <submittedName>
        <fullName evidence="2">Uncharacterized protein</fullName>
    </submittedName>
</protein>
<dbReference type="Proteomes" id="UP000006038">
    <property type="component" value="Chromosome 11"/>
</dbReference>
<proteinExistence type="predicted"/>
<evidence type="ECO:0000313" key="3">
    <source>
        <dbReference type="Proteomes" id="UP000006038"/>
    </source>
</evidence>
<dbReference type="Gramene" id="OB11G14500.1">
    <property type="protein sequence ID" value="OB11G14500.1"/>
    <property type="gene ID" value="OB11G14500"/>
</dbReference>
<keyword evidence="1" id="KW-0472">Membrane</keyword>
<evidence type="ECO:0000256" key="1">
    <source>
        <dbReference type="SAM" id="Phobius"/>
    </source>
</evidence>
<keyword evidence="3" id="KW-1185">Reference proteome</keyword>
<keyword evidence="1" id="KW-1133">Transmembrane helix</keyword>
<dbReference type="EnsemblPlants" id="OB11G14500.1">
    <property type="protein sequence ID" value="OB11G14500.1"/>
    <property type="gene ID" value="OB11G14500"/>
</dbReference>
<sequence>LTLPFKTWFQKQQKNKLGYGQTQEPSLKLHNNTAPSGFVFLTTLIFLCLILYLI</sequence>